<dbReference type="GO" id="GO:0043138">
    <property type="term" value="F:3'-5' DNA helicase activity"/>
    <property type="evidence" value="ECO:0007669"/>
    <property type="project" value="UniProtKB-EC"/>
</dbReference>
<evidence type="ECO:0000256" key="7">
    <source>
        <dbReference type="ARBA" id="ARBA00034617"/>
    </source>
</evidence>
<proteinExistence type="inferred from homology"/>
<dbReference type="CDD" id="cd17932">
    <property type="entry name" value="DEXQc_UvrD"/>
    <property type="match status" value="1"/>
</dbReference>
<evidence type="ECO:0000256" key="6">
    <source>
        <dbReference type="ARBA" id="ARBA00023235"/>
    </source>
</evidence>
<comment type="similarity">
    <text evidence="1">Belongs to the helicase family. UvrD subfamily.</text>
</comment>
<evidence type="ECO:0000313" key="13">
    <source>
        <dbReference type="EMBL" id="MBQ0932687.1"/>
    </source>
</evidence>
<dbReference type="GO" id="GO:0005829">
    <property type="term" value="C:cytosol"/>
    <property type="evidence" value="ECO:0007669"/>
    <property type="project" value="TreeGrafter"/>
</dbReference>
<protein>
    <recommendedName>
        <fullName evidence="8">DNA 3'-5' helicase</fullName>
        <ecNumber evidence="8">5.6.2.4</ecNumber>
    </recommendedName>
</protein>
<evidence type="ECO:0000256" key="8">
    <source>
        <dbReference type="ARBA" id="ARBA00034808"/>
    </source>
</evidence>
<gene>
    <name evidence="13" type="ORF">KAK03_19585</name>
</gene>
<dbReference type="InterPro" id="IPR014017">
    <property type="entry name" value="DNA_helicase_UvrD-like_C"/>
</dbReference>
<dbReference type="Gene3D" id="1.10.10.160">
    <property type="match status" value="1"/>
</dbReference>
<evidence type="ECO:0000256" key="1">
    <source>
        <dbReference type="ARBA" id="ARBA00009922"/>
    </source>
</evidence>
<dbReference type="GO" id="GO:0016787">
    <property type="term" value="F:hydrolase activity"/>
    <property type="evidence" value="ECO:0007669"/>
    <property type="project" value="UniProtKB-UniRule"/>
</dbReference>
<evidence type="ECO:0000256" key="3">
    <source>
        <dbReference type="ARBA" id="ARBA00022801"/>
    </source>
</evidence>
<evidence type="ECO:0000259" key="11">
    <source>
        <dbReference type="PROSITE" id="PS51198"/>
    </source>
</evidence>
<dbReference type="InterPro" id="IPR000212">
    <property type="entry name" value="DNA_helicase_UvrD/REP"/>
</dbReference>
<evidence type="ECO:0000313" key="14">
    <source>
        <dbReference type="Proteomes" id="UP000676246"/>
    </source>
</evidence>
<evidence type="ECO:0000259" key="12">
    <source>
        <dbReference type="PROSITE" id="PS51217"/>
    </source>
</evidence>
<dbReference type="PANTHER" id="PTHR11070">
    <property type="entry name" value="UVRD / RECB / PCRA DNA HELICASE FAMILY MEMBER"/>
    <property type="match status" value="1"/>
</dbReference>
<comment type="caution">
    <text evidence="13">The sequence shown here is derived from an EMBL/GenBank/DDBJ whole genome shotgun (WGS) entry which is preliminary data.</text>
</comment>
<dbReference type="EMBL" id="JAGQDD010000018">
    <property type="protein sequence ID" value="MBQ0932687.1"/>
    <property type="molecule type" value="Genomic_DNA"/>
</dbReference>
<dbReference type="InterPro" id="IPR027417">
    <property type="entry name" value="P-loop_NTPase"/>
</dbReference>
<feature type="binding site" evidence="10">
    <location>
        <begin position="35"/>
        <end position="42"/>
    </location>
    <ligand>
        <name>ATP</name>
        <dbReference type="ChEBI" id="CHEBI:30616"/>
    </ligand>
</feature>
<feature type="domain" description="UvrD-like helicase ATP-binding" evidence="11">
    <location>
        <begin position="14"/>
        <end position="309"/>
    </location>
</feature>
<comment type="catalytic activity">
    <reaction evidence="9">
        <text>ATP + H2O = ADP + phosphate + H(+)</text>
        <dbReference type="Rhea" id="RHEA:13065"/>
        <dbReference type="ChEBI" id="CHEBI:15377"/>
        <dbReference type="ChEBI" id="CHEBI:15378"/>
        <dbReference type="ChEBI" id="CHEBI:30616"/>
        <dbReference type="ChEBI" id="CHEBI:43474"/>
        <dbReference type="ChEBI" id="CHEBI:456216"/>
        <dbReference type="EC" id="5.6.2.4"/>
    </reaction>
</comment>
<dbReference type="Gene3D" id="3.40.50.300">
    <property type="entry name" value="P-loop containing nucleotide triphosphate hydrolases"/>
    <property type="match status" value="2"/>
</dbReference>
<dbReference type="GO" id="GO:0005524">
    <property type="term" value="F:ATP binding"/>
    <property type="evidence" value="ECO:0007669"/>
    <property type="project" value="UniProtKB-UniRule"/>
</dbReference>
<comment type="catalytic activity">
    <reaction evidence="7">
        <text>Couples ATP hydrolysis with the unwinding of duplex DNA by translocating in the 3'-5' direction.</text>
        <dbReference type="EC" id="5.6.2.4"/>
    </reaction>
</comment>
<dbReference type="GO" id="GO:0000725">
    <property type="term" value="P:recombinational repair"/>
    <property type="evidence" value="ECO:0007669"/>
    <property type="project" value="TreeGrafter"/>
</dbReference>
<accession>A0A941BH23</accession>
<dbReference type="EC" id="5.6.2.4" evidence="8"/>
<reference evidence="13 14" key="1">
    <citation type="submission" date="2021-04" db="EMBL/GenBank/DDBJ databases">
        <title>The genome sequence of Ideonella sp. 3Y2.</title>
        <authorList>
            <person name="Liu Y."/>
        </authorList>
    </citation>
    <scope>NUCLEOTIDE SEQUENCE [LARGE SCALE GENOMIC DNA]</scope>
    <source>
        <strain evidence="13 14">3Y2</strain>
    </source>
</reference>
<dbReference type="InterPro" id="IPR013986">
    <property type="entry name" value="DExx_box_DNA_helicase_dom_sf"/>
</dbReference>
<evidence type="ECO:0000256" key="10">
    <source>
        <dbReference type="PROSITE-ProRule" id="PRU00560"/>
    </source>
</evidence>
<dbReference type="AlphaFoldDB" id="A0A941BH23"/>
<dbReference type="Pfam" id="PF00580">
    <property type="entry name" value="UvrD-helicase"/>
    <property type="match status" value="1"/>
</dbReference>
<keyword evidence="3 10" id="KW-0378">Hydrolase</keyword>
<dbReference type="GO" id="GO:0003677">
    <property type="term" value="F:DNA binding"/>
    <property type="evidence" value="ECO:0007669"/>
    <property type="project" value="InterPro"/>
</dbReference>
<dbReference type="InterPro" id="IPR014016">
    <property type="entry name" value="UvrD-like_ATP-bd"/>
</dbReference>
<dbReference type="Pfam" id="PF13361">
    <property type="entry name" value="UvrD_C"/>
    <property type="match status" value="2"/>
</dbReference>
<evidence type="ECO:0000256" key="4">
    <source>
        <dbReference type="ARBA" id="ARBA00022806"/>
    </source>
</evidence>
<sequence length="695" mass="76303">MYPVCCPPMSASTPALNPAQQAAVDHGDAPLLVIAGAGSGKTMTLAARLARLVQDGADPQRILLLSFSRRAAQELARRAGRLLHQALGLPPTARAPLLPWAGTFHGIGARLLREHADAIGLPPTFSIIDRGDAEDLMGQCRQQTGVADHTTERFPLKGTCLAIYSRAVNSREPLDALLREHWPWCVAHEAALRRLFGAYVAAKLDQQTLDYDDLLLWWLEMLQASPEIAAALEARFTHVLVDEYQDTNRLQEAILRALKPQGQGLTVVGDDAQAIYGFRAAEVRNILDFPARFTPPAQVVTLAENYRSTQPLLDASNAVIALAPERFAKTLFSTRASSEKPLLVAVDDEAAQARWVADEVLRLREGGLKLKSQAVLFRTGSHSAALELELARRRIPFVKFGGLKFLEAAHVKDLLALLRWIDNPRSRLAGFRLLTLLPGIGPGRAAALLDAMDASPEPWAALAAARVPSAARADLAAFATLCQTLRSGQRGWPDELALAIDWYLPQLERLHEEDAAVRALDLQQLLQLAAGHASRERFVTELTLDPPEATSDESGPPLKDEDYLILSTLHSAKGQEWQAVYLLNMVDGCLPSDLSTGSAQQLEEERRLLYVGMTRAKRHLQLIVPQRFYVTQQRAMGERHLYGGRTRFIPEALLPLFEADSPARRARAAEAAAEAAKGPPTRPPLDLRARLRSAW</sequence>
<dbReference type="PROSITE" id="PS51198">
    <property type="entry name" value="UVRD_HELICASE_ATP_BIND"/>
    <property type="match status" value="1"/>
</dbReference>
<name>A0A941BH23_9BURK</name>
<keyword evidence="2 10" id="KW-0547">Nucleotide-binding</keyword>
<keyword evidence="5 10" id="KW-0067">ATP-binding</keyword>
<dbReference type="SUPFAM" id="SSF52540">
    <property type="entry name" value="P-loop containing nucleoside triphosphate hydrolases"/>
    <property type="match status" value="1"/>
</dbReference>
<keyword evidence="6" id="KW-0413">Isomerase</keyword>
<evidence type="ECO:0000256" key="2">
    <source>
        <dbReference type="ARBA" id="ARBA00022741"/>
    </source>
</evidence>
<evidence type="ECO:0000256" key="9">
    <source>
        <dbReference type="ARBA" id="ARBA00048988"/>
    </source>
</evidence>
<dbReference type="PANTHER" id="PTHR11070:SF3">
    <property type="entry name" value="DNA 3'-5' HELICASE"/>
    <property type="match status" value="1"/>
</dbReference>
<dbReference type="Proteomes" id="UP000676246">
    <property type="component" value="Unassembled WGS sequence"/>
</dbReference>
<organism evidence="13 14">
    <name type="scientific">Ideonella alba</name>
    <dbReference type="NCBI Taxonomy" id="2824118"/>
    <lineage>
        <taxon>Bacteria</taxon>
        <taxon>Pseudomonadati</taxon>
        <taxon>Pseudomonadota</taxon>
        <taxon>Betaproteobacteria</taxon>
        <taxon>Burkholderiales</taxon>
        <taxon>Sphaerotilaceae</taxon>
        <taxon>Ideonella</taxon>
    </lineage>
</organism>
<dbReference type="Gene3D" id="1.10.486.10">
    <property type="entry name" value="PCRA, domain 4"/>
    <property type="match status" value="1"/>
</dbReference>
<keyword evidence="4 10" id="KW-0347">Helicase</keyword>
<keyword evidence="14" id="KW-1185">Reference proteome</keyword>
<evidence type="ECO:0000256" key="5">
    <source>
        <dbReference type="ARBA" id="ARBA00022840"/>
    </source>
</evidence>
<feature type="domain" description="UvrD-like helicase C-terminal" evidence="12">
    <location>
        <begin position="310"/>
        <end position="574"/>
    </location>
</feature>
<dbReference type="PROSITE" id="PS51217">
    <property type="entry name" value="UVRD_HELICASE_CTER"/>
    <property type="match status" value="1"/>
</dbReference>